<gene>
    <name evidence="2" type="ORF">B0T18DRAFT_38457</name>
</gene>
<proteinExistence type="predicted"/>
<protein>
    <submittedName>
        <fullName evidence="2">Uncharacterized protein</fullName>
    </submittedName>
</protein>
<keyword evidence="1" id="KW-0812">Transmembrane</keyword>
<evidence type="ECO:0000313" key="3">
    <source>
        <dbReference type="Proteomes" id="UP001172155"/>
    </source>
</evidence>
<accession>A0AA40FBF0</accession>
<comment type="caution">
    <text evidence="2">The sequence shown here is derived from an EMBL/GenBank/DDBJ whole genome shotgun (WGS) entry which is preliminary data.</text>
</comment>
<reference evidence="2" key="1">
    <citation type="submission" date="2023-06" db="EMBL/GenBank/DDBJ databases">
        <title>Genome-scale phylogeny and comparative genomics of the fungal order Sordariales.</title>
        <authorList>
            <consortium name="Lawrence Berkeley National Laboratory"/>
            <person name="Hensen N."/>
            <person name="Bonometti L."/>
            <person name="Westerberg I."/>
            <person name="Brannstrom I.O."/>
            <person name="Guillou S."/>
            <person name="Cros-Aarteil S."/>
            <person name="Calhoun S."/>
            <person name="Haridas S."/>
            <person name="Kuo A."/>
            <person name="Mondo S."/>
            <person name="Pangilinan J."/>
            <person name="Riley R."/>
            <person name="LaButti K."/>
            <person name="Andreopoulos B."/>
            <person name="Lipzen A."/>
            <person name="Chen C."/>
            <person name="Yanf M."/>
            <person name="Daum C."/>
            <person name="Ng V."/>
            <person name="Clum A."/>
            <person name="Steindorff A."/>
            <person name="Ohm R."/>
            <person name="Martin F."/>
            <person name="Silar P."/>
            <person name="Natvig D."/>
            <person name="Lalanne C."/>
            <person name="Gautier V."/>
            <person name="Ament-velasquez S.L."/>
            <person name="Kruys A."/>
            <person name="Hutchinson M.I."/>
            <person name="Powell A.J."/>
            <person name="Barry K."/>
            <person name="Miller A.N."/>
            <person name="Grigoriev I.V."/>
            <person name="Debuchy R."/>
            <person name="Gladieux P."/>
            <person name="Thoren M.H."/>
            <person name="Johannesson H."/>
        </authorList>
    </citation>
    <scope>NUCLEOTIDE SEQUENCE</scope>
    <source>
        <strain evidence="2">SMH3187-1</strain>
    </source>
</reference>
<dbReference type="Proteomes" id="UP001172155">
    <property type="component" value="Unassembled WGS sequence"/>
</dbReference>
<evidence type="ECO:0000256" key="1">
    <source>
        <dbReference type="SAM" id="Phobius"/>
    </source>
</evidence>
<dbReference type="EMBL" id="JAUKUD010000001">
    <property type="protein sequence ID" value="KAK0754522.1"/>
    <property type="molecule type" value="Genomic_DNA"/>
</dbReference>
<keyword evidence="1" id="KW-1133">Transmembrane helix</keyword>
<name>A0AA40FBF0_9PEZI</name>
<keyword evidence="3" id="KW-1185">Reference proteome</keyword>
<feature type="transmembrane region" description="Helical" evidence="1">
    <location>
        <begin position="20"/>
        <end position="45"/>
    </location>
</feature>
<organism evidence="2 3">
    <name type="scientific">Schizothecium vesticola</name>
    <dbReference type="NCBI Taxonomy" id="314040"/>
    <lineage>
        <taxon>Eukaryota</taxon>
        <taxon>Fungi</taxon>
        <taxon>Dikarya</taxon>
        <taxon>Ascomycota</taxon>
        <taxon>Pezizomycotina</taxon>
        <taxon>Sordariomycetes</taxon>
        <taxon>Sordariomycetidae</taxon>
        <taxon>Sordariales</taxon>
        <taxon>Schizotheciaceae</taxon>
        <taxon>Schizothecium</taxon>
    </lineage>
</organism>
<keyword evidence="1" id="KW-0472">Membrane</keyword>
<evidence type="ECO:0000313" key="2">
    <source>
        <dbReference type="EMBL" id="KAK0754522.1"/>
    </source>
</evidence>
<sequence>MDGLGGPERAVTGAWGWDVGWMDACISTLFGFLCFWFVFCFFLGLMGWNFFRQVLCVSSLSCPGWGWHCMGIGWFGKRGGAPRIRRGRLGWRFDRTYCTHCSIFRKKKGPVSVFFSLFSSVSSSSMDGRCGLLLTAGIRTLPPLCFSPWAGIPLHSAKWTDAAVDRYG</sequence>
<dbReference type="AlphaFoldDB" id="A0AA40FBF0"/>